<evidence type="ECO:0000256" key="2">
    <source>
        <dbReference type="ARBA" id="ARBA00009152"/>
    </source>
</evidence>
<dbReference type="InterPro" id="IPR004013">
    <property type="entry name" value="PHP_dom"/>
</dbReference>
<feature type="domain" description="PHP" evidence="9">
    <location>
        <begin position="71"/>
        <end position="263"/>
    </location>
</feature>
<dbReference type="PANTHER" id="PTHR21039:SF0">
    <property type="entry name" value="HISTIDINOL-PHOSPHATASE"/>
    <property type="match status" value="1"/>
</dbReference>
<keyword evidence="6 8" id="KW-0368">Histidine biosynthesis</keyword>
<dbReference type="EC" id="3.1.3.15" evidence="3 8"/>
<dbReference type="EMBL" id="JBHLWN010000123">
    <property type="protein sequence ID" value="MFC0216592.1"/>
    <property type="molecule type" value="Genomic_DNA"/>
</dbReference>
<keyword evidence="11" id="KW-1185">Reference proteome</keyword>
<evidence type="ECO:0000256" key="5">
    <source>
        <dbReference type="ARBA" id="ARBA00022801"/>
    </source>
</evidence>
<evidence type="ECO:0000256" key="7">
    <source>
        <dbReference type="ARBA" id="ARBA00049158"/>
    </source>
</evidence>
<dbReference type="InterPro" id="IPR010140">
    <property type="entry name" value="Histidinol_P_phosphatase_HisJ"/>
</dbReference>
<dbReference type="NCBIfam" id="NF005596">
    <property type="entry name" value="PRK07328.1"/>
    <property type="match status" value="1"/>
</dbReference>
<dbReference type="SUPFAM" id="SSF89550">
    <property type="entry name" value="PHP domain-like"/>
    <property type="match status" value="1"/>
</dbReference>
<dbReference type="InterPro" id="IPR016195">
    <property type="entry name" value="Pol/histidinol_Pase-like"/>
</dbReference>
<keyword evidence="5 8" id="KW-0378">Hydrolase</keyword>
<evidence type="ECO:0000313" key="11">
    <source>
        <dbReference type="Proteomes" id="UP001589776"/>
    </source>
</evidence>
<proteinExistence type="inferred from homology"/>
<comment type="caution">
    <text evidence="10">The sequence shown here is derived from an EMBL/GenBank/DDBJ whole genome shotgun (WGS) entry which is preliminary data.</text>
</comment>
<dbReference type="Gene3D" id="3.20.20.140">
    <property type="entry name" value="Metal-dependent hydrolases"/>
    <property type="match status" value="1"/>
</dbReference>
<evidence type="ECO:0000256" key="6">
    <source>
        <dbReference type="ARBA" id="ARBA00023102"/>
    </source>
</evidence>
<organism evidence="10 11">
    <name type="scientific">Paenibacillus chartarius</name>
    <dbReference type="NCBI Taxonomy" id="747481"/>
    <lineage>
        <taxon>Bacteria</taxon>
        <taxon>Bacillati</taxon>
        <taxon>Bacillota</taxon>
        <taxon>Bacilli</taxon>
        <taxon>Bacillales</taxon>
        <taxon>Paenibacillaceae</taxon>
        <taxon>Paenibacillus</taxon>
    </lineage>
</organism>
<keyword evidence="4 8" id="KW-0028">Amino-acid biosynthesis</keyword>
<evidence type="ECO:0000256" key="8">
    <source>
        <dbReference type="RuleBase" id="RU366003"/>
    </source>
</evidence>
<evidence type="ECO:0000256" key="4">
    <source>
        <dbReference type="ARBA" id="ARBA00022605"/>
    </source>
</evidence>
<gene>
    <name evidence="10" type="ORF">ACFFK0_29785</name>
</gene>
<reference evidence="10 11" key="1">
    <citation type="submission" date="2024-09" db="EMBL/GenBank/DDBJ databases">
        <authorList>
            <person name="Sun Q."/>
            <person name="Mori K."/>
        </authorList>
    </citation>
    <scope>NUCLEOTIDE SEQUENCE [LARGE SCALE GENOMIC DNA]</scope>
    <source>
        <strain evidence="10 11">CCM 7759</strain>
    </source>
</reference>
<comment type="catalytic activity">
    <reaction evidence="7 8">
        <text>L-histidinol phosphate + H2O = L-histidinol + phosphate</text>
        <dbReference type="Rhea" id="RHEA:14465"/>
        <dbReference type="ChEBI" id="CHEBI:15377"/>
        <dbReference type="ChEBI" id="CHEBI:43474"/>
        <dbReference type="ChEBI" id="CHEBI:57699"/>
        <dbReference type="ChEBI" id="CHEBI:57980"/>
        <dbReference type="EC" id="3.1.3.15"/>
    </reaction>
</comment>
<dbReference type="Pfam" id="PF02811">
    <property type="entry name" value="PHP"/>
    <property type="match status" value="1"/>
</dbReference>
<comment type="similarity">
    <text evidence="2 8">Belongs to the PHP hydrolase family. HisK subfamily.</text>
</comment>
<dbReference type="Proteomes" id="UP001589776">
    <property type="component" value="Unassembled WGS sequence"/>
</dbReference>
<evidence type="ECO:0000313" key="10">
    <source>
        <dbReference type="EMBL" id="MFC0216592.1"/>
    </source>
</evidence>
<dbReference type="CDD" id="cd12110">
    <property type="entry name" value="PHP_HisPPase_Hisj_like"/>
    <property type="match status" value="1"/>
</dbReference>
<sequence>MKVDFHFHLEEGPYSLQWLMRTARALQETSPAVAGAAAGGSSGPGTLPWIRQAVDQLKLRTESGCFSYEWLERYIRTGRARGIEQFGVVDHLYRFTEFKGYYERHMLLDDSPLGRLQREWLDRVCVYSAEQYLEGMRAAARREPDLAVGVEADYFPGGEDELRGLLAGLELDYVIGSVHFYEGWGFDNPDVQERFRDYSLPELYAGHYANVIRAAGSGLFDWIAHLDNLKVFGYRPEESGLLPMYREVAAALQANGIGTEINTGLRYRYPVKEMCPSPSLLRVLFEHNVPITLSSDAHFPDDIGMHLDEAVQAAREAGYREVMYYRGRVRHMAPIGEHGA</sequence>
<evidence type="ECO:0000256" key="1">
    <source>
        <dbReference type="ARBA" id="ARBA00004970"/>
    </source>
</evidence>
<dbReference type="PANTHER" id="PTHR21039">
    <property type="entry name" value="HISTIDINOL PHOSPHATASE-RELATED"/>
    <property type="match status" value="1"/>
</dbReference>
<protein>
    <recommendedName>
        <fullName evidence="3 8">Histidinol-phosphatase</fullName>
        <shortName evidence="8">HolPase</shortName>
        <ecNumber evidence="3 8">3.1.3.15</ecNumber>
    </recommendedName>
</protein>
<accession>A0ABV6DVC1</accession>
<evidence type="ECO:0000256" key="3">
    <source>
        <dbReference type="ARBA" id="ARBA00013085"/>
    </source>
</evidence>
<evidence type="ECO:0000259" key="9">
    <source>
        <dbReference type="Pfam" id="PF02811"/>
    </source>
</evidence>
<comment type="pathway">
    <text evidence="1 8">Amino-acid biosynthesis; L-histidine biosynthesis; L-histidine from 5-phospho-alpha-D-ribose 1-diphosphate: step 8/9.</text>
</comment>
<name>A0ABV6DVC1_9BACL</name>
<dbReference type="RefSeq" id="WP_377474931.1">
    <property type="nucleotide sequence ID" value="NZ_JBHLWN010000123.1"/>
</dbReference>